<evidence type="ECO:0000313" key="3">
    <source>
        <dbReference type="Proteomes" id="UP000317078"/>
    </source>
</evidence>
<feature type="domain" description="SnoaL-like" evidence="1">
    <location>
        <begin position="22"/>
        <end position="120"/>
    </location>
</feature>
<dbReference type="InterPro" id="IPR032710">
    <property type="entry name" value="NTF2-like_dom_sf"/>
</dbReference>
<gene>
    <name evidence="2" type="ORF">EAH89_05415</name>
</gene>
<accession>A0A502GCL0</accession>
<dbReference type="AlphaFoldDB" id="A0A502GCL0"/>
<sequence>MPDANDPAAEPDYDHLLRANLLRVFNERDAARRAVALAELYVSDPVMFEPDGVVEGQAGIAEVAGRLLDGFGPGFAFVPEGAAVGHHGLGVLRWRAGPEGGETLVTGADAAEIVGGRIARLWVLLDRSAG</sequence>
<keyword evidence="3" id="KW-1185">Reference proteome</keyword>
<organism evidence="2 3">
    <name type="scientific">Muricoccus nepalensis</name>
    <dbReference type="NCBI Taxonomy" id="1854500"/>
    <lineage>
        <taxon>Bacteria</taxon>
        <taxon>Pseudomonadati</taxon>
        <taxon>Pseudomonadota</taxon>
        <taxon>Alphaproteobacteria</taxon>
        <taxon>Acetobacterales</taxon>
        <taxon>Roseomonadaceae</taxon>
        <taxon>Muricoccus</taxon>
    </lineage>
</organism>
<dbReference type="EMBL" id="RCZP01000003">
    <property type="protein sequence ID" value="TPG59675.1"/>
    <property type="molecule type" value="Genomic_DNA"/>
</dbReference>
<proteinExistence type="predicted"/>
<dbReference type="Proteomes" id="UP000317078">
    <property type="component" value="Unassembled WGS sequence"/>
</dbReference>
<dbReference type="InterPro" id="IPR037401">
    <property type="entry name" value="SnoaL-like"/>
</dbReference>
<dbReference type="RefSeq" id="WP_140881772.1">
    <property type="nucleotide sequence ID" value="NZ_RCZP01000003.1"/>
</dbReference>
<protein>
    <submittedName>
        <fullName evidence="2">Nuclear transport factor 2 family protein</fullName>
    </submittedName>
</protein>
<dbReference type="SUPFAM" id="SSF54427">
    <property type="entry name" value="NTF2-like"/>
    <property type="match status" value="1"/>
</dbReference>
<dbReference type="OrthoDB" id="7064268at2"/>
<name>A0A502GCL0_9PROT</name>
<evidence type="ECO:0000259" key="1">
    <source>
        <dbReference type="Pfam" id="PF12680"/>
    </source>
</evidence>
<dbReference type="Pfam" id="PF12680">
    <property type="entry name" value="SnoaL_2"/>
    <property type="match status" value="1"/>
</dbReference>
<dbReference type="Gene3D" id="3.10.450.50">
    <property type="match status" value="1"/>
</dbReference>
<reference evidence="2 3" key="1">
    <citation type="journal article" date="2019" name="Environ. Microbiol.">
        <title>Species interactions and distinct microbial communities in high Arctic permafrost affected cryosols are associated with the CH4 and CO2 gas fluxes.</title>
        <authorList>
            <person name="Altshuler I."/>
            <person name="Hamel J."/>
            <person name="Turney S."/>
            <person name="Magnuson E."/>
            <person name="Levesque R."/>
            <person name="Greer C."/>
            <person name="Whyte L.G."/>
        </authorList>
    </citation>
    <scope>NUCLEOTIDE SEQUENCE [LARGE SCALE GENOMIC DNA]</scope>
    <source>
        <strain evidence="2 3">S9.3B</strain>
    </source>
</reference>
<evidence type="ECO:0000313" key="2">
    <source>
        <dbReference type="EMBL" id="TPG59675.1"/>
    </source>
</evidence>
<comment type="caution">
    <text evidence="2">The sequence shown here is derived from an EMBL/GenBank/DDBJ whole genome shotgun (WGS) entry which is preliminary data.</text>
</comment>